<keyword evidence="2" id="KW-1133">Transmembrane helix</keyword>
<evidence type="ECO:0000313" key="3">
    <source>
        <dbReference type="EMBL" id="NLR73966.1"/>
    </source>
</evidence>
<dbReference type="EMBL" id="JABAIM010000001">
    <property type="protein sequence ID" value="NLR73966.1"/>
    <property type="molecule type" value="Genomic_DNA"/>
</dbReference>
<feature type="region of interest" description="Disordered" evidence="1">
    <location>
        <begin position="53"/>
        <end position="75"/>
    </location>
</feature>
<keyword evidence="4" id="KW-1185">Reference proteome</keyword>
<dbReference type="Proteomes" id="UP000587991">
    <property type="component" value="Unassembled WGS sequence"/>
</dbReference>
<evidence type="ECO:0000313" key="4">
    <source>
        <dbReference type="Proteomes" id="UP000587991"/>
    </source>
</evidence>
<evidence type="ECO:0000256" key="2">
    <source>
        <dbReference type="SAM" id="Phobius"/>
    </source>
</evidence>
<evidence type="ECO:0000256" key="1">
    <source>
        <dbReference type="SAM" id="MobiDB-lite"/>
    </source>
</evidence>
<dbReference type="AlphaFoldDB" id="A0A847S8M9"/>
<reference evidence="3 4" key="1">
    <citation type="submission" date="2020-04" db="EMBL/GenBank/DDBJ databases">
        <title>Draft genome of Leeia sp. IMCC25680.</title>
        <authorList>
            <person name="Song J."/>
            <person name="Cho J.-C."/>
        </authorList>
    </citation>
    <scope>NUCLEOTIDE SEQUENCE [LARGE SCALE GENOMIC DNA]</scope>
    <source>
        <strain evidence="3 4">IMCC25680</strain>
    </source>
</reference>
<dbReference type="RefSeq" id="WP_168875614.1">
    <property type="nucleotide sequence ID" value="NZ_JABAIM010000001.1"/>
</dbReference>
<organism evidence="3 4">
    <name type="scientific">Leeia aquatica</name>
    <dbReference type="NCBI Taxonomy" id="2725557"/>
    <lineage>
        <taxon>Bacteria</taxon>
        <taxon>Pseudomonadati</taxon>
        <taxon>Pseudomonadota</taxon>
        <taxon>Betaproteobacteria</taxon>
        <taxon>Neisseriales</taxon>
        <taxon>Leeiaceae</taxon>
        <taxon>Leeia</taxon>
    </lineage>
</organism>
<name>A0A847S8M9_9NEIS</name>
<feature type="transmembrane region" description="Helical" evidence="2">
    <location>
        <begin position="31"/>
        <end position="48"/>
    </location>
</feature>
<proteinExistence type="predicted"/>
<keyword evidence="2" id="KW-0472">Membrane</keyword>
<gene>
    <name evidence="3" type="ORF">HF682_02175</name>
</gene>
<sequence length="75" mass="8318">MKVDADKPEVPSTAWQRWQARTAQRKRWGHVLYGVALLAVLLITLFPVHRPRKPQAAATPVQHAASLPPSEASGR</sequence>
<keyword evidence="2" id="KW-0812">Transmembrane</keyword>
<accession>A0A847S8M9</accession>
<protein>
    <submittedName>
        <fullName evidence="3">Uncharacterized protein</fullName>
    </submittedName>
</protein>
<comment type="caution">
    <text evidence="3">The sequence shown here is derived from an EMBL/GenBank/DDBJ whole genome shotgun (WGS) entry which is preliminary data.</text>
</comment>